<evidence type="ECO:0000313" key="2">
    <source>
        <dbReference type="EMBL" id="ROP40415.1"/>
    </source>
</evidence>
<sequence length="449" mass="51155">MLLAFRVTNFRSIRDEQEVSMIRNRRMAAHSNDTKTRDTVSRVAGIYGGNASGKSNLLNALHFMSQAVHDSHSRWKPEGGTPYDPFALDQESKSKASRFEAEFLIQDVRYQYGFEIDGKTVRSEWLYAFPASRRQTWFERDTSEQDPWYFGKNLKGRNKVVADVTRQNSLFLSTAAALDHDALMPVYNWFSFQLRIINQDNFSDRFRFTIAEIENQEESVNAITRLLKFADLGIRDLKVLRNHIDNEQRELTIKVAESLAAIRDPDKKQPTVEEWEEIFEEVTATVELKHSYGDAEPVGLPLKQESVGTRALLAMSGPIFHSLRTGATLLVDEIDTSLHPYLVAEIVNLFKSQEHNPHHAQLIFTSHDTSLLGNMLSDDPTLARDQIWLVQKNKVGASDVYPLTDFTPRRLENLERGYLQGRYGAIPFINQSQLKDLLSPTQGGSDGES</sequence>
<name>A0A3N1HD40_9PSEU</name>
<dbReference type="InterPro" id="IPR003959">
    <property type="entry name" value="ATPase_AAA_core"/>
</dbReference>
<evidence type="ECO:0000313" key="3">
    <source>
        <dbReference type="Proteomes" id="UP000268727"/>
    </source>
</evidence>
<dbReference type="InterPro" id="IPR027417">
    <property type="entry name" value="P-loop_NTPase"/>
</dbReference>
<keyword evidence="3" id="KW-1185">Reference proteome</keyword>
<dbReference type="PANTHER" id="PTHR40396:SF1">
    <property type="entry name" value="ATPASE AAA-TYPE CORE DOMAIN-CONTAINING PROTEIN"/>
    <property type="match status" value="1"/>
</dbReference>
<dbReference type="Pfam" id="PF13304">
    <property type="entry name" value="AAA_21"/>
    <property type="match status" value="1"/>
</dbReference>
<comment type="caution">
    <text evidence="2">The sequence shown here is derived from an EMBL/GenBank/DDBJ whole genome shotgun (WGS) entry which is preliminary data.</text>
</comment>
<dbReference type="Proteomes" id="UP000268727">
    <property type="component" value="Unassembled WGS sequence"/>
</dbReference>
<proteinExistence type="predicted"/>
<dbReference type="GO" id="GO:0005524">
    <property type="term" value="F:ATP binding"/>
    <property type="evidence" value="ECO:0007669"/>
    <property type="project" value="InterPro"/>
</dbReference>
<dbReference type="PANTHER" id="PTHR40396">
    <property type="entry name" value="ATPASE-LIKE PROTEIN"/>
    <property type="match status" value="1"/>
</dbReference>
<dbReference type="GO" id="GO:0016887">
    <property type="term" value="F:ATP hydrolysis activity"/>
    <property type="evidence" value="ECO:0007669"/>
    <property type="project" value="InterPro"/>
</dbReference>
<protein>
    <recommendedName>
        <fullName evidence="1">ATPase AAA-type core domain-containing protein</fullName>
    </recommendedName>
</protein>
<dbReference type="Gene3D" id="3.40.50.300">
    <property type="entry name" value="P-loop containing nucleotide triphosphate hydrolases"/>
    <property type="match status" value="1"/>
</dbReference>
<evidence type="ECO:0000259" key="1">
    <source>
        <dbReference type="Pfam" id="PF13304"/>
    </source>
</evidence>
<organism evidence="2 3">
    <name type="scientific">Saccharothrix texasensis</name>
    <dbReference type="NCBI Taxonomy" id="103734"/>
    <lineage>
        <taxon>Bacteria</taxon>
        <taxon>Bacillati</taxon>
        <taxon>Actinomycetota</taxon>
        <taxon>Actinomycetes</taxon>
        <taxon>Pseudonocardiales</taxon>
        <taxon>Pseudonocardiaceae</taxon>
        <taxon>Saccharothrix</taxon>
    </lineage>
</organism>
<dbReference type="AlphaFoldDB" id="A0A3N1HD40"/>
<accession>A0A3N1HD40</accession>
<dbReference type="SUPFAM" id="SSF52540">
    <property type="entry name" value="P-loop containing nucleoside triphosphate hydrolases"/>
    <property type="match status" value="1"/>
</dbReference>
<gene>
    <name evidence="2" type="ORF">EDD40_5825</name>
</gene>
<dbReference type="EMBL" id="RJKM01000001">
    <property type="protein sequence ID" value="ROP40415.1"/>
    <property type="molecule type" value="Genomic_DNA"/>
</dbReference>
<feature type="domain" description="ATPase AAA-type core" evidence="1">
    <location>
        <begin position="43"/>
        <end position="372"/>
    </location>
</feature>
<dbReference type="OrthoDB" id="9809324at2"/>
<reference evidence="2 3" key="1">
    <citation type="submission" date="2018-11" db="EMBL/GenBank/DDBJ databases">
        <title>Sequencing the genomes of 1000 actinobacteria strains.</title>
        <authorList>
            <person name="Klenk H.-P."/>
        </authorList>
    </citation>
    <scope>NUCLEOTIDE SEQUENCE [LARGE SCALE GENOMIC DNA]</scope>
    <source>
        <strain evidence="2 3">DSM 44231</strain>
    </source>
</reference>